<keyword evidence="2" id="KW-1185">Reference proteome</keyword>
<evidence type="ECO:0008006" key="3">
    <source>
        <dbReference type="Google" id="ProtNLM"/>
    </source>
</evidence>
<organism evidence="1 2">
    <name type="scientific">Sphingomonas molluscorum</name>
    <dbReference type="NCBI Taxonomy" id="418184"/>
    <lineage>
        <taxon>Bacteria</taxon>
        <taxon>Pseudomonadati</taxon>
        <taxon>Pseudomonadota</taxon>
        <taxon>Alphaproteobacteria</taxon>
        <taxon>Sphingomonadales</taxon>
        <taxon>Sphingomonadaceae</taxon>
        <taxon>Sphingomonas</taxon>
    </lineage>
</organism>
<dbReference type="RefSeq" id="WP_132883253.1">
    <property type="nucleotide sequence ID" value="NZ_JBBGZA010000001.1"/>
</dbReference>
<sequence>MRGGGAGRAILAAVAAILGAASAVAVVPGSGLRATASIEPGLWQVRERGAKAGGRNLCVRDVGALVQLRHAGVQCSRFVIEDAGNRATVHYTCPGSGHGRTTITVNTSHALTVETQGIAEGLPFQEEYWVRRLGSCSPGRGR</sequence>
<gene>
    <name evidence="1" type="ORF">WH159_07270</name>
</gene>
<proteinExistence type="predicted"/>
<dbReference type="Proteomes" id="UP001380365">
    <property type="component" value="Unassembled WGS sequence"/>
</dbReference>
<protein>
    <recommendedName>
        <fullName evidence="3">DUF3617 family protein</fullName>
    </recommendedName>
</protein>
<comment type="caution">
    <text evidence="1">The sequence shown here is derived from an EMBL/GenBank/DDBJ whole genome shotgun (WGS) entry which is preliminary data.</text>
</comment>
<evidence type="ECO:0000313" key="1">
    <source>
        <dbReference type="EMBL" id="MEJ5094338.1"/>
    </source>
</evidence>
<reference evidence="1 2" key="1">
    <citation type="submission" date="2023-12" db="EMBL/GenBank/DDBJ databases">
        <title>Gut-associated functions are favored during microbiome assembly across C. elegans life.</title>
        <authorList>
            <person name="Zimmermann J."/>
        </authorList>
    </citation>
    <scope>NUCLEOTIDE SEQUENCE [LARGE SCALE GENOMIC DNA]</scope>
    <source>
        <strain evidence="1 2">JUb134</strain>
    </source>
</reference>
<accession>A0ABU8Q3W8</accession>
<evidence type="ECO:0000313" key="2">
    <source>
        <dbReference type="Proteomes" id="UP001380365"/>
    </source>
</evidence>
<name>A0ABU8Q3W8_9SPHN</name>
<dbReference type="EMBL" id="JBBGZA010000001">
    <property type="protein sequence ID" value="MEJ5094338.1"/>
    <property type="molecule type" value="Genomic_DNA"/>
</dbReference>